<name>A0A4D9D6B3_9STRA</name>
<feature type="compositionally biased region" description="Acidic residues" evidence="1">
    <location>
        <begin position="147"/>
        <end position="157"/>
    </location>
</feature>
<evidence type="ECO:0000256" key="1">
    <source>
        <dbReference type="SAM" id="MobiDB-lite"/>
    </source>
</evidence>
<organism evidence="2 3">
    <name type="scientific">Nannochloropsis salina CCMP1776</name>
    <dbReference type="NCBI Taxonomy" id="1027361"/>
    <lineage>
        <taxon>Eukaryota</taxon>
        <taxon>Sar</taxon>
        <taxon>Stramenopiles</taxon>
        <taxon>Ochrophyta</taxon>
        <taxon>Eustigmatophyceae</taxon>
        <taxon>Eustigmatales</taxon>
        <taxon>Monodopsidaceae</taxon>
        <taxon>Microchloropsis</taxon>
        <taxon>Microchloropsis salina</taxon>
    </lineage>
</organism>
<comment type="caution">
    <text evidence="2">The sequence shown here is derived from an EMBL/GenBank/DDBJ whole genome shotgun (WGS) entry which is preliminary data.</text>
</comment>
<feature type="compositionally biased region" description="Gly residues" evidence="1">
    <location>
        <begin position="102"/>
        <end position="125"/>
    </location>
</feature>
<proteinExistence type="predicted"/>
<feature type="compositionally biased region" description="Acidic residues" evidence="1">
    <location>
        <begin position="168"/>
        <end position="188"/>
    </location>
</feature>
<dbReference type="EMBL" id="SDOX01000016">
    <property type="protein sequence ID" value="TFJ84995.1"/>
    <property type="molecule type" value="Genomic_DNA"/>
</dbReference>
<gene>
    <name evidence="2" type="ORF">NSK_003420</name>
</gene>
<dbReference type="Proteomes" id="UP000355283">
    <property type="component" value="Unassembled WGS sequence"/>
</dbReference>
<feature type="compositionally biased region" description="Basic and acidic residues" evidence="1">
    <location>
        <begin position="73"/>
        <end position="84"/>
    </location>
</feature>
<evidence type="ECO:0000313" key="2">
    <source>
        <dbReference type="EMBL" id="TFJ84995.1"/>
    </source>
</evidence>
<dbReference type="AlphaFoldDB" id="A0A4D9D6B3"/>
<feature type="compositionally biased region" description="Basic and acidic residues" evidence="1">
    <location>
        <begin position="225"/>
        <end position="234"/>
    </location>
</feature>
<sequence length="234" mass="24501">MWNQRPSSLAGLRDRNSGHALCIAHGAKSTGNQKGYERAQPLPPERLPPHQRLHRAVGGGGEGGKRKPKGKKKGEGEEKEDLMKEWGGNFVGRKKLFSAPTKGGGEEGQGLKAAGGGGGGGGEKGGPVPRLSGDQLKKLSKTGRQGEEEESIEELSEVEMRALGLEMDGGEEEEDASDEPDDGNDIVVEDFGTEKDEEEGAGGRGEGRGGRTGFTRSTAASARCSHRERTGGGG</sequence>
<feature type="region of interest" description="Disordered" evidence="1">
    <location>
        <begin position="24"/>
        <end position="234"/>
    </location>
</feature>
<protein>
    <submittedName>
        <fullName evidence="2">Uncharacterized protein</fullName>
    </submittedName>
</protein>
<accession>A0A4D9D6B3</accession>
<reference evidence="2 3" key="1">
    <citation type="submission" date="2019-01" db="EMBL/GenBank/DDBJ databases">
        <title>Nuclear Genome Assembly of the Microalgal Biofuel strain Nannochloropsis salina CCMP1776.</title>
        <authorList>
            <person name="Hovde B."/>
        </authorList>
    </citation>
    <scope>NUCLEOTIDE SEQUENCE [LARGE SCALE GENOMIC DNA]</scope>
    <source>
        <strain evidence="2 3">CCMP1776</strain>
    </source>
</reference>
<evidence type="ECO:0000313" key="3">
    <source>
        <dbReference type="Proteomes" id="UP000355283"/>
    </source>
</evidence>
<keyword evidence="3" id="KW-1185">Reference proteome</keyword>